<comment type="similarity">
    <text evidence="2 13">Belongs to the cutinase family.</text>
</comment>
<dbReference type="GO" id="GO:0016052">
    <property type="term" value="P:carbohydrate catabolic process"/>
    <property type="evidence" value="ECO:0007669"/>
    <property type="project" value="TreeGrafter"/>
</dbReference>
<dbReference type="Gene3D" id="3.40.50.1820">
    <property type="entry name" value="alpha/beta hydrolase"/>
    <property type="match status" value="1"/>
</dbReference>
<evidence type="ECO:0000256" key="10">
    <source>
        <dbReference type="ARBA" id="ARBA00034045"/>
    </source>
</evidence>
<evidence type="ECO:0000256" key="6">
    <source>
        <dbReference type="ARBA" id="ARBA00022729"/>
    </source>
</evidence>
<protein>
    <recommendedName>
        <fullName evidence="3 13">Cutinase</fullName>
        <ecNumber evidence="3 13">3.1.1.74</ecNumber>
    </recommendedName>
</protein>
<dbReference type="Pfam" id="PF01083">
    <property type="entry name" value="Cutinase"/>
    <property type="match status" value="1"/>
</dbReference>
<dbReference type="SMART" id="SM01110">
    <property type="entry name" value="Cutinase"/>
    <property type="match status" value="1"/>
</dbReference>
<evidence type="ECO:0000256" key="11">
    <source>
        <dbReference type="PIRSR" id="PIRSR611150-1"/>
    </source>
</evidence>
<feature type="chain" id="PRO_5042940980" description="Cutinase" evidence="14">
    <location>
        <begin position="16"/>
        <end position="226"/>
    </location>
</feature>
<evidence type="ECO:0000256" key="7">
    <source>
        <dbReference type="ARBA" id="ARBA00022801"/>
    </source>
</evidence>
<name>A0AAN6RRR2_9PEZI</name>
<keyword evidence="7 13" id="KW-0378">Hydrolase</keyword>
<reference evidence="15" key="1">
    <citation type="journal article" date="2023" name="Mol. Phylogenet. Evol.">
        <title>Genome-scale phylogeny and comparative genomics of the fungal order Sordariales.</title>
        <authorList>
            <person name="Hensen N."/>
            <person name="Bonometti L."/>
            <person name="Westerberg I."/>
            <person name="Brannstrom I.O."/>
            <person name="Guillou S."/>
            <person name="Cros-Aarteil S."/>
            <person name="Calhoun S."/>
            <person name="Haridas S."/>
            <person name="Kuo A."/>
            <person name="Mondo S."/>
            <person name="Pangilinan J."/>
            <person name="Riley R."/>
            <person name="LaButti K."/>
            <person name="Andreopoulos B."/>
            <person name="Lipzen A."/>
            <person name="Chen C."/>
            <person name="Yan M."/>
            <person name="Daum C."/>
            <person name="Ng V."/>
            <person name="Clum A."/>
            <person name="Steindorff A."/>
            <person name="Ohm R.A."/>
            <person name="Martin F."/>
            <person name="Silar P."/>
            <person name="Natvig D.O."/>
            <person name="Lalanne C."/>
            <person name="Gautier V."/>
            <person name="Ament-Velasquez S.L."/>
            <person name="Kruys A."/>
            <person name="Hutchinson M.I."/>
            <person name="Powell A.J."/>
            <person name="Barry K."/>
            <person name="Miller A.N."/>
            <person name="Grigoriev I.V."/>
            <person name="Debuchy R."/>
            <person name="Gladieux P."/>
            <person name="Hiltunen Thoren M."/>
            <person name="Johannesson H."/>
        </authorList>
    </citation>
    <scope>NUCLEOTIDE SEQUENCE</scope>
    <source>
        <strain evidence="15">CBS 103.79</strain>
    </source>
</reference>
<dbReference type="InterPro" id="IPR043579">
    <property type="entry name" value="CUTINASE_2"/>
</dbReference>
<feature type="active site" evidence="11">
    <location>
        <position position="192"/>
    </location>
</feature>
<dbReference type="InterPro" id="IPR011150">
    <property type="entry name" value="Cutinase_monf"/>
</dbReference>
<dbReference type="PROSITE" id="PS00931">
    <property type="entry name" value="CUTINASE_2"/>
    <property type="match status" value="1"/>
</dbReference>
<keyword evidence="16" id="KW-1185">Reference proteome</keyword>
<evidence type="ECO:0000256" key="1">
    <source>
        <dbReference type="ARBA" id="ARBA00004613"/>
    </source>
</evidence>
<dbReference type="PROSITE" id="PS00155">
    <property type="entry name" value="CUTINASE_1"/>
    <property type="match status" value="1"/>
</dbReference>
<dbReference type="GO" id="GO:0050525">
    <property type="term" value="F:cutinase activity"/>
    <property type="evidence" value="ECO:0007669"/>
    <property type="project" value="UniProtKB-UniRule"/>
</dbReference>
<sequence length="226" mass="22849">MKFSALLAAAGLVAALPTTPVVEDSAAIEARQLSSTRNDLETGSSSRCPRVIFIFARGSTELGNMGSLVGPNVATGLSTRYPGSVWVQGVGGAYTAGLAENFLPAGTSSGAINEAKRLINLAATKCPSAAIVLGGYSQGTAVVGNAVGQVSAAVQDKVKGVVLFGYTKNLQNGGRIPNFSTSKTKIYCAIGDAVCTGTLTILPAHLSYGPDALTSAPAWLATKIGA</sequence>
<comment type="function">
    <text evidence="13">Catalyzes the hydrolysis of complex carboxylic polyesters found in the cell wall of plants. Degrades cutin, a macromolecule that forms the structure of the plant cuticle.</text>
</comment>
<feature type="active site" description="Proton donor/acceptor" evidence="11">
    <location>
        <position position="205"/>
    </location>
</feature>
<dbReference type="InterPro" id="IPR000675">
    <property type="entry name" value="Cutinase/axe"/>
</dbReference>
<evidence type="ECO:0000256" key="5">
    <source>
        <dbReference type="ARBA" id="ARBA00022525"/>
    </source>
</evidence>
<evidence type="ECO:0000256" key="9">
    <source>
        <dbReference type="ARBA" id="ARBA00023157"/>
    </source>
</evidence>
<feature type="active site" description="Nucleophile" evidence="11">
    <location>
        <position position="137"/>
    </location>
</feature>
<dbReference type="GO" id="GO:0005576">
    <property type="term" value="C:extracellular region"/>
    <property type="evidence" value="ECO:0007669"/>
    <property type="project" value="UniProtKB-SubCell"/>
</dbReference>
<comment type="catalytic activity">
    <reaction evidence="10 13">
        <text>cutin + H2O = cutin monomers.</text>
        <dbReference type="EC" id="3.1.1.74"/>
    </reaction>
</comment>
<evidence type="ECO:0000256" key="2">
    <source>
        <dbReference type="ARBA" id="ARBA00007534"/>
    </source>
</evidence>
<feature type="disulfide bond" evidence="12">
    <location>
        <begin position="188"/>
        <end position="195"/>
    </location>
</feature>
<organism evidence="15 16">
    <name type="scientific">Staphylotrichum tortipilum</name>
    <dbReference type="NCBI Taxonomy" id="2831512"/>
    <lineage>
        <taxon>Eukaryota</taxon>
        <taxon>Fungi</taxon>
        <taxon>Dikarya</taxon>
        <taxon>Ascomycota</taxon>
        <taxon>Pezizomycotina</taxon>
        <taxon>Sordariomycetes</taxon>
        <taxon>Sordariomycetidae</taxon>
        <taxon>Sordariales</taxon>
        <taxon>Chaetomiaceae</taxon>
        <taxon>Staphylotrichum</taxon>
    </lineage>
</organism>
<gene>
    <name evidence="15" type="ORF">C8A05DRAFT_36631</name>
</gene>
<accession>A0AAN6RRR2</accession>
<dbReference type="InterPro" id="IPR029058">
    <property type="entry name" value="AB_hydrolase_fold"/>
</dbReference>
<keyword evidence="6 14" id="KW-0732">Signal</keyword>
<comment type="subcellular location">
    <subcellularLocation>
        <location evidence="1 13">Secreted</location>
    </subcellularLocation>
</comment>
<evidence type="ECO:0000256" key="14">
    <source>
        <dbReference type="SAM" id="SignalP"/>
    </source>
</evidence>
<evidence type="ECO:0000256" key="8">
    <source>
        <dbReference type="ARBA" id="ARBA00023026"/>
    </source>
</evidence>
<evidence type="ECO:0000256" key="3">
    <source>
        <dbReference type="ARBA" id="ARBA00013095"/>
    </source>
</evidence>
<evidence type="ECO:0000256" key="13">
    <source>
        <dbReference type="RuleBase" id="RU361263"/>
    </source>
</evidence>
<evidence type="ECO:0000313" key="16">
    <source>
        <dbReference type="Proteomes" id="UP001303889"/>
    </source>
</evidence>
<dbReference type="PANTHER" id="PTHR48250:SF3">
    <property type="entry name" value="CUTINASE 1-RELATED"/>
    <property type="match status" value="1"/>
</dbReference>
<dbReference type="Proteomes" id="UP001303889">
    <property type="component" value="Unassembled WGS sequence"/>
</dbReference>
<proteinExistence type="inferred from homology"/>
<dbReference type="FunFam" id="3.40.50.1820:FF:000235">
    <property type="entry name" value="Cutinase 1"/>
    <property type="match status" value="1"/>
</dbReference>
<dbReference type="PRINTS" id="PR00129">
    <property type="entry name" value="CUTINASE"/>
</dbReference>
<reference evidence="15" key="2">
    <citation type="submission" date="2023-05" db="EMBL/GenBank/DDBJ databases">
        <authorList>
            <consortium name="Lawrence Berkeley National Laboratory"/>
            <person name="Steindorff A."/>
            <person name="Hensen N."/>
            <person name="Bonometti L."/>
            <person name="Westerberg I."/>
            <person name="Brannstrom I.O."/>
            <person name="Guillou S."/>
            <person name="Cros-Aarteil S."/>
            <person name="Calhoun S."/>
            <person name="Haridas S."/>
            <person name="Kuo A."/>
            <person name="Mondo S."/>
            <person name="Pangilinan J."/>
            <person name="Riley R."/>
            <person name="Labutti K."/>
            <person name="Andreopoulos B."/>
            <person name="Lipzen A."/>
            <person name="Chen C."/>
            <person name="Yanf M."/>
            <person name="Daum C."/>
            <person name="Ng V."/>
            <person name="Clum A."/>
            <person name="Ohm R."/>
            <person name="Martin F."/>
            <person name="Silar P."/>
            <person name="Natvig D."/>
            <person name="Lalanne C."/>
            <person name="Gautier V."/>
            <person name="Ament-Velasquez S.L."/>
            <person name="Kruys A."/>
            <person name="Hutchinson M.I."/>
            <person name="Powell A.J."/>
            <person name="Barry K."/>
            <person name="Miller A.N."/>
            <person name="Grigoriev I.V."/>
            <person name="Debuchy R."/>
            <person name="Gladieux P."/>
            <person name="Thoren M.H."/>
            <person name="Johannesson H."/>
        </authorList>
    </citation>
    <scope>NUCLEOTIDE SEQUENCE</scope>
    <source>
        <strain evidence="15">CBS 103.79</strain>
    </source>
</reference>
<evidence type="ECO:0000313" key="15">
    <source>
        <dbReference type="EMBL" id="KAK3899736.1"/>
    </source>
</evidence>
<keyword evidence="4 13" id="KW-0719">Serine esterase</keyword>
<dbReference type="EC" id="3.1.1.74" evidence="3 13"/>
<evidence type="ECO:0000256" key="12">
    <source>
        <dbReference type="PIRSR" id="PIRSR611150-2"/>
    </source>
</evidence>
<evidence type="ECO:0000256" key="4">
    <source>
        <dbReference type="ARBA" id="ARBA00022487"/>
    </source>
</evidence>
<dbReference type="InterPro" id="IPR043580">
    <property type="entry name" value="CUTINASE_1"/>
</dbReference>
<comment type="caution">
    <text evidence="15">The sequence shown here is derived from an EMBL/GenBank/DDBJ whole genome shotgun (WGS) entry which is preliminary data.</text>
</comment>
<keyword evidence="8" id="KW-0843">Virulence</keyword>
<feature type="signal peptide" evidence="14">
    <location>
        <begin position="1"/>
        <end position="15"/>
    </location>
</feature>
<dbReference type="PANTHER" id="PTHR48250">
    <property type="entry name" value="CUTINASE 2-RELATED"/>
    <property type="match status" value="1"/>
</dbReference>
<dbReference type="SUPFAM" id="SSF53474">
    <property type="entry name" value="alpha/beta-Hydrolases"/>
    <property type="match status" value="1"/>
</dbReference>
<dbReference type="EMBL" id="MU855747">
    <property type="protein sequence ID" value="KAK3899736.1"/>
    <property type="molecule type" value="Genomic_DNA"/>
</dbReference>
<dbReference type="AlphaFoldDB" id="A0AAN6RRR2"/>
<keyword evidence="5 13" id="KW-0964">Secreted</keyword>
<feature type="disulfide bond" evidence="12">
    <location>
        <begin position="48"/>
        <end position="126"/>
    </location>
</feature>
<keyword evidence="9 12" id="KW-1015">Disulfide bond</keyword>